<evidence type="ECO:0000256" key="1">
    <source>
        <dbReference type="ARBA" id="ARBA00004651"/>
    </source>
</evidence>
<dbReference type="KEGG" id="jte:ASJ30_01645"/>
<keyword evidence="10" id="KW-1185">Reference proteome</keyword>
<evidence type="ECO:0000259" key="8">
    <source>
        <dbReference type="Pfam" id="PF06271"/>
    </source>
</evidence>
<proteinExistence type="predicted"/>
<comment type="subcellular location">
    <subcellularLocation>
        <location evidence="1">Cell membrane</location>
        <topology evidence="1">Multi-pass membrane protein</topology>
    </subcellularLocation>
</comment>
<dbReference type="AlphaFoldDB" id="A0A1L3MDB5"/>
<keyword evidence="3 7" id="KW-0812">Transmembrane</keyword>
<reference evidence="9 10" key="1">
    <citation type="submission" date="2015-11" db="EMBL/GenBank/DDBJ databases">
        <authorList>
            <person name="Zhang Y."/>
            <person name="Guo Z."/>
        </authorList>
    </citation>
    <scope>NUCLEOTIDE SEQUENCE [LARGE SCALE GENOMIC DNA]</scope>
    <source>
        <strain evidence="9 10">YFY001</strain>
    </source>
</reference>
<keyword evidence="4 7" id="KW-1133">Transmembrane helix</keyword>
<evidence type="ECO:0000313" key="10">
    <source>
        <dbReference type="Proteomes" id="UP000182938"/>
    </source>
</evidence>
<evidence type="ECO:0000256" key="7">
    <source>
        <dbReference type="SAM" id="Phobius"/>
    </source>
</evidence>
<dbReference type="PANTHER" id="PTHR36115">
    <property type="entry name" value="PROLINE-RICH ANTIGEN HOMOLOG-RELATED"/>
    <property type="match status" value="1"/>
</dbReference>
<feature type="compositionally biased region" description="Pro residues" evidence="6">
    <location>
        <begin position="11"/>
        <end position="47"/>
    </location>
</feature>
<evidence type="ECO:0000256" key="4">
    <source>
        <dbReference type="ARBA" id="ARBA00022989"/>
    </source>
</evidence>
<feature type="transmembrane region" description="Helical" evidence="7">
    <location>
        <begin position="86"/>
        <end position="107"/>
    </location>
</feature>
<organism evidence="9 10">
    <name type="scientific">Janibacter indicus</name>
    <dbReference type="NCBI Taxonomy" id="857417"/>
    <lineage>
        <taxon>Bacteria</taxon>
        <taxon>Bacillati</taxon>
        <taxon>Actinomycetota</taxon>
        <taxon>Actinomycetes</taxon>
        <taxon>Micrococcales</taxon>
        <taxon>Intrasporangiaceae</taxon>
        <taxon>Janibacter</taxon>
    </lineage>
</organism>
<accession>A0A1L3MDB5</accession>
<name>A0A1L3MDB5_9MICO</name>
<feature type="region of interest" description="Disordered" evidence="6">
    <location>
        <begin position="1"/>
        <end position="61"/>
    </location>
</feature>
<keyword evidence="5 7" id="KW-0472">Membrane</keyword>
<evidence type="ECO:0000256" key="6">
    <source>
        <dbReference type="SAM" id="MobiDB-lite"/>
    </source>
</evidence>
<dbReference type="RefSeq" id="WP_072623563.1">
    <property type="nucleotide sequence ID" value="NZ_CP013290.1"/>
</dbReference>
<dbReference type="InterPro" id="IPR010432">
    <property type="entry name" value="RDD"/>
</dbReference>
<sequence length="230" mass="23790">MTDPTQGGLPGQPPQGAPMPPQGSPTPPPGAPTPPTGAPHPGPPSPYPAAGGSDPGRPGSRAWVEQRYGRTAGFGDRILPGIIDSLLGMAAAFIPVILGIVCIVAGMPDTYDCGVYYTRTCEVPGSGSGGLVGLGILLIFLSFLAAIAMAAWNRVWRVTKTGQSIGKKVTGLKVIDAESGKHPQLGPAALRELVHQVAGIISWIWMLVDDDDRTLADIVGKTHVVHVGKD</sequence>
<keyword evidence="2" id="KW-1003">Cell membrane</keyword>
<feature type="transmembrane region" description="Helical" evidence="7">
    <location>
        <begin position="127"/>
        <end position="152"/>
    </location>
</feature>
<evidence type="ECO:0000313" key="9">
    <source>
        <dbReference type="EMBL" id="APH00391.1"/>
    </source>
</evidence>
<evidence type="ECO:0000256" key="2">
    <source>
        <dbReference type="ARBA" id="ARBA00022475"/>
    </source>
</evidence>
<dbReference type="PANTHER" id="PTHR36115:SF4">
    <property type="entry name" value="MEMBRANE PROTEIN"/>
    <property type="match status" value="1"/>
</dbReference>
<evidence type="ECO:0000256" key="3">
    <source>
        <dbReference type="ARBA" id="ARBA00022692"/>
    </source>
</evidence>
<evidence type="ECO:0000256" key="5">
    <source>
        <dbReference type="ARBA" id="ARBA00023136"/>
    </source>
</evidence>
<dbReference type="EMBL" id="CP013290">
    <property type="protein sequence ID" value="APH00391.1"/>
    <property type="molecule type" value="Genomic_DNA"/>
</dbReference>
<dbReference type="InterPro" id="IPR051791">
    <property type="entry name" value="Pra-immunoreactive"/>
</dbReference>
<dbReference type="Proteomes" id="UP000182938">
    <property type="component" value="Chromosome"/>
</dbReference>
<dbReference type="GO" id="GO:0005886">
    <property type="term" value="C:plasma membrane"/>
    <property type="evidence" value="ECO:0007669"/>
    <property type="project" value="UniProtKB-SubCell"/>
</dbReference>
<gene>
    <name evidence="9" type="ORF">ASJ30_01645</name>
</gene>
<protein>
    <recommendedName>
        <fullName evidence="8">RDD domain-containing protein</fullName>
    </recommendedName>
</protein>
<feature type="domain" description="RDD" evidence="8">
    <location>
        <begin position="71"/>
        <end position="220"/>
    </location>
</feature>
<dbReference type="Pfam" id="PF06271">
    <property type="entry name" value="RDD"/>
    <property type="match status" value="1"/>
</dbReference>